<proteinExistence type="predicted"/>
<dbReference type="STRING" id="1314800.A0A1B7NJ26"/>
<evidence type="ECO:0000256" key="1">
    <source>
        <dbReference type="SAM" id="MobiDB-lite"/>
    </source>
</evidence>
<feature type="region of interest" description="Disordered" evidence="1">
    <location>
        <begin position="220"/>
        <end position="264"/>
    </location>
</feature>
<dbReference type="Proteomes" id="UP000092154">
    <property type="component" value="Unassembled WGS sequence"/>
</dbReference>
<dbReference type="OrthoDB" id="3201807at2759"/>
<name>A0A1B7NJ26_9AGAM</name>
<protein>
    <submittedName>
        <fullName evidence="2">Uncharacterized protein</fullName>
    </submittedName>
</protein>
<dbReference type="EMBL" id="KV448122">
    <property type="protein sequence ID" value="OAX44709.1"/>
    <property type="molecule type" value="Genomic_DNA"/>
</dbReference>
<feature type="region of interest" description="Disordered" evidence="1">
    <location>
        <begin position="145"/>
        <end position="190"/>
    </location>
</feature>
<dbReference type="AlphaFoldDB" id="A0A1B7NJ26"/>
<evidence type="ECO:0000313" key="2">
    <source>
        <dbReference type="EMBL" id="OAX44709.1"/>
    </source>
</evidence>
<keyword evidence="3" id="KW-1185">Reference proteome</keyword>
<accession>A0A1B7NJ26</accession>
<feature type="compositionally biased region" description="Low complexity" evidence="1">
    <location>
        <begin position="225"/>
        <end position="238"/>
    </location>
</feature>
<gene>
    <name evidence="2" type="ORF">K503DRAFT_846136</name>
</gene>
<organism evidence="2 3">
    <name type="scientific">Rhizopogon vinicolor AM-OR11-026</name>
    <dbReference type="NCBI Taxonomy" id="1314800"/>
    <lineage>
        <taxon>Eukaryota</taxon>
        <taxon>Fungi</taxon>
        <taxon>Dikarya</taxon>
        <taxon>Basidiomycota</taxon>
        <taxon>Agaricomycotina</taxon>
        <taxon>Agaricomycetes</taxon>
        <taxon>Agaricomycetidae</taxon>
        <taxon>Boletales</taxon>
        <taxon>Suillineae</taxon>
        <taxon>Rhizopogonaceae</taxon>
        <taxon>Rhizopogon</taxon>
    </lineage>
</organism>
<sequence>MSYPLHWLKTTFSSRTRSAELLQPELEKGVLTPHDFELATRFLPAGHRHWPAIYGVGTAGAALGYGTSIARPRWSHTKLVWVSGSATLLGMVFGQVRQVIAHRQFTEALENPAGFIEALRNVDRRLGGDGHLGFTLERIRNEGTRVDDTVASGRNREHGPEMVNEENWEKTGTPSNAPHGDISDSPQVARPKNRWEEIRAVNARPAGYVSSWDTIRQRYERNKLPSSTSSQSNGPPSSATDDRAIEQARFDAILEAERRKGRSE</sequence>
<feature type="compositionally biased region" description="Basic and acidic residues" evidence="1">
    <location>
        <begin position="145"/>
        <end position="160"/>
    </location>
</feature>
<reference evidence="2 3" key="1">
    <citation type="submission" date="2016-06" db="EMBL/GenBank/DDBJ databases">
        <title>Comparative genomics of the ectomycorrhizal sister species Rhizopogon vinicolor and Rhizopogon vesiculosus (Basidiomycota: Boletales) reveals a divergence of the mating type B locus.</title>
        <authorList>
            <consortium name="DOE Joint Genome Institute"/>
            <person name="Mujic A.B."/>
            <person name="Kuo A."/>
            <person name="Tritt A."/>
            <person name="Lipzen A."/>
            <person name="Chen C."/>
            <person name="Johnson J."/>
            <person name="Sharma A."/>
            <person name="Barry K."/>
            <person name="Grigoriev I.V."/>
            <person name="Spatafora J.W."/>
        </authorList>
    </citation>
    <scope>NUCLEOTIDE SEQUENCE [LARGE SCALE GENOMIC DNA]</scope>
    <source>
        <strain evidence="2 3">AM-OR11-026</strain>
    </source>
</reference>
<feature type="compositionally biased region" description="Basic and acidic residues" evidence="1">
    <location>
        <begin position="255"/>
        <end position="264"/>
    </location>
</feature>
<dbReference type="InParanoid" id="A0A1B7NJ26"/>
<feature type="compositionally biased region" description="Basic and acidic residues" evidence="1">
    <location>
        <begin position="240"/>
        <end position="249"/>
    </location>
</feature>
<evidence type="ECO:0000313" key="3">
    <source>
        <dbReference type="Proteomes" id="UP000092154"/>
    </source>
</evidence>